<name>A0ABW5L463_9SPHI</name>
<evidence type="ECO:0000256" key="1">
    <source>
        <dbReference type="SAM" id="SignalP"/>
    </source>
</evidence>
<feature type="signal peptide" evidence="1">
    <location>
        <begin position="1"/>
        <end position="19"/>
    </location>
</feature>
<accession>A0ABW5L463</accession>
<keyword evidence="1" id="KW-0732">Signal</keyword>
<dbReference type="RefSeq" id="WP_210353984.1">
    <property type="nucleotide sequence ID" value="NZ_JAEQMU010000001.1"/>
</dbReference>
<comment type="caution">
    <text evidence="2">The sequence shown here is derived from an EMBL/GenBank/DDBJ whole genome shotgun (WGS) entry which is preliminary data.</text>
</comment>
<keyword evidence="3" id="KW-1185">Reference proteome</keyword>
<dbReference type="EMBL" id="JBHULD010000014">
    <property type="protein sequence ID" value="MFD2555676.1"/>
    <property type="molecule type" value="Genomic_DNA"/>
</dbReference>
<dbReference type="Proteomes" id="UP001597440">
    <property type="component" value="Unassembled WGS sequence"/>
</dbReference>
<reference evidence="3" key="1">
    <citation type="journal article" date="2019" name="Int. J. Syst. Evol. Microbiol.">
        <title>The Global Catalogue of Microorganisms (GCM) 10K type strain sequencing project: providing services to taxonomists for standard genome sequencing and annotation.</title>
        <authorList>
            <consortium name="The Broad Institute Genomics Platform"/>
            <consortium name="The Broad Institute Genome Sequencing Center for Infectious Disease"/>
            <person name="Wu L."/>
            <person name="Ma J."/>
        </authorList>
    </citation>
    <scope>NUCLEOTIDE SEQUENCE [LARGE SCALE GENOMIC DNA]</scope>
    <source>
        <strain evidence="3">KCTC 52298</strain>
    </source>
</reference>
<organism evidence="2 3">
    <name type="scientific">Sphingobacterium tabacisoli</name>
    <dbReference type="NCBI Taxonomy" id="2044855"/>
    <lineage>
        <taxon>Bacteria</taxon>
        <taxon>Pseudomonadati</taxon>
        <taxon>Bacteroidota</taxon>
        <taxon>Sphingobacteriia</taxon>
        <taxon>Sphingobacteriales</taxon>
        <taxon>Sphingobacteriaceae</taxon>
        <taxon>Sphingobacterium</taxon>
    </lineage>
</organism>
<sequence>MKNILFSLLILVWASSLSAQEEPAAYILEEGYDFWMKEKGDTAYVFANMAYIRDYPGTKGKLLDSIPQETLVVIKSDCYNNSTARGFEAPWRKISYIKNGKQKDGFIWSGLLAIGRMQHKDGTIFSVGFLRRDKETSYSPEAYMLEVKCFDTYHNLKTKVYYPAGLSEQRYSEHKLLPNMGLEGLENIIRIGFLGEACGIPSEYYYFSWNGNEIIPMFNRYTVGDAGIYYHEEKILFPSEHNLDKNLIIKDIEEGEVIDEDAQDYQYKTTRKRVKYIWNGKVASEVIEMKAVN</sequence>
<proteinExistence type="predicted"/>
<gene>
    <name evidence="2" type="ORF">ACFSQW_14835</name>
</gene>
<feature type="chain" id="PRO_5046087483" description="SH3 domain-containing protein" evidence="1">
    <location>
        <begin position="20"/>
        <end position="293"/>
    </location>
</feature>
<evidence type="ECO:0000313" key="3">
    <source>
        <dbReference type="Proteomes" id="UP001597440"/>
    </source>
</evidence>
<evidence type="ECO:0008006" key="4">
    <source>
        <dbReference type="Google" id="ProtNLM"/>
    </source>
</evidence>
<evidence type="ECO:0000313" key="2">
    <source>
        <dbReference type="EMBL" id="MFD2555676.1"/>
    </source>
</evidence>
<protein>
    <recommendedName>
        <fullName evidence="4">SH3 domain-containing protein</fullName>
    </recommendedName>
</protein>